<evidence type="ECO:0000313" key="8">
    <source>
        <dbReference type="EMBL" id="NGN94013.1"/>
    </source>
</evidence>
<dbReference type="GO" id="GO:0012505">
    <property type="term" value="C:endomembrane system"/>
    <property type="evidence" value="ECO:0007669"/>
    <property type="project" value="UniProtKB-SubCell"/>
</dbReference>
<keyword evidence="4 6" id="KW-0472">Membrane</keyword>
<dbReference type="AlphaFoldDB" id="A0A6M1QVM7"/>
<feature type="domain" description="DUF202" evidence="7">
    <location>
        <begin position="32"/>
        <end position="98"/>
    </location>
</feature>
<feature type="transmembrane region" description="Helical" evidence="6">
    <location>
        <begin position="41"/>
        <end position="61"/>
    </location>
</feature>
<reference evidence="8 9" key="1">
    <citation type="submission" date="2020-02" db="EMBL/GenBank/DDBJ databases">
        <title>Whole-genome analyses of novel actinobacteria.</title>
        <authorList>
            <person name="Sahin N."/>
        </authorList>
    </citation>
    <scope>NUCLEOTIDE SEQUENCE [LARGE SCALE GENOMIC DNA]</scope>
    <source>
        <strain evidence="8 9">KC13</strain>
    </source>
</reference>
<name>A0A6M1QVM7_9ACTN</name>
<keyword evidence="3 6" id="KW-1133">Transmembrane helix</keyword>
<evidence type="ECO:0000313" key="9">
    <source>
        <dbReference type="Proteomes" id="UP000483261"/>
    </source>
</evidence>
<accession>A0A6M1QVM7</accession>
<evidence type="ECO:0000256" key="2">
    <source>
        <dbReference type="ARBA" id="ARBA00022692"/>
    </source>
</evidence>
<feature type="transmembrane region" description="Helical" evidence="6">
    <location>
        <begin position="105"/>
        <end position="130"/>
    </location>
</feature>
<evidence type="ECO:0000256" key="3">
    <source>
        <dbReference type="ARBA" id="ARBA00022989"/>
    </source>
</evidence>
<protein>
    <submittedName>
        <fullName evidence="8">DUF202 domain-containing protein</fullName>
    </submittedName>
</protein>
<dbReference type="Pfam" id="PF02656">
    <property type="entry name" value="DUF202"/>
    <property type="match status" value="1"/>
</dbReference>
<gene>
    <name evidence="8" type="ORF">G5C66_14830</name>
</gene>
<sequence length="131" mass="14473">MTTSNVTERPSTEEDPRHPRWVYAHGSEPDPRFTLANERTFLAWARTVLGLLAGAVALHSFQVPDTEHVRTGVIAALVLTATLCTVFAMIRWARVERAMRERRPLPAFSAGFIFAGALLLISVLLGFSLLA</sequence>
<evidence type="ECO:0000256" key="6">
    <source>
        <dbReference type="SAM" id="Phobius"/>
    </source>
</evidence>
<feature type="region of interest" description="Disordered" evidence="5">
    <location>
        <begin position="1"/>
        <end position="20"/>
    </location>
</feature>
<dbReference type="RefSeq" id="WP_165111731.1">
    <property type="nucleotide sequence ID" value="NZ_JAALAA010000011.1"/>
</dbReference>
<evidence type="ECO:0000256" key="5">
    <source>
        <dbReference type="SAM" id="MobiDB-lite"/>
    </source>
</evidence>
<dbReference type="EMBL" id="JAALAA010000011">
    <property type="protein sequence ID" value="NGN94013.1"/>
    <property type="molecule type" value="Genomic_DNA"/>
</dbReference>
<comment type="caution">
    <text evidence="8">The sequence shown here is derived from an EMBL/GenBank/DDBJ whole genome shotgun (WGS) entry which is preliminary data.</text>
</comment>
<organism evidence="8 9">
    <name type="scientific">Nocardioides turkmenicus</name>
    <dbReference type="NCBI Taxonomy" id="2711220"/>
    <lineage>
        <taxon>Bacteria</taxon>
        <taxon>Bacillati</taxon>
        <taxon>Actinomycetota</taxon>
        <taxon>Actinomycetes</taxon>
        <taxon>Propionibacteriales</taxon>
        <taxon>Nocardioidaceae</taxon>
        <taxon>Nocardioides</taxon>
    </lineage>
</organism>
<dbReference type="InterPro" id="IPR003807">
    <property type="entry name" value="DUF202"/>
</dbReference>
<proteinExistence type="predicted"/>
<evidence type="ECO:0000259" key="7">
    <source>
        <dbReference type="Pfam" id="PF02656"/>
    </source>
</evidence>
<comment type="subcellular location">
    <subcellularLocation>
        <location evidence="1">Endomembrane system</location>
        <topology evidence="1">Multi-pass membrane protein</topology>
    </subcellularLocation>
</comment>
<evidence type="ECO:0000256" key="4">
    <source>
        <dbReference type="ARBA" id="ARBA00023136"/>
    </source>
</evidence>
<evidence type="ECO:0000256" key="1">
    <source>
        <dbReference type="ARBA" id="ARBA00004127"/>
    </source>
</evidence>
<dbReference type="Proteomes" id="UP000483261">
    <property type="component" value="Unassembled WGS sequence"/>
</dbReference>
<keyword evidence="2 6" id="KW-0812">Transmembrane</keyword>
<keyword evidence="9" id="KW-1185">Reference proteome</keyword>
<feature type="transmembrane region" description="Helical" evidence="6">
    <location>
        <begin position="73"/>
        <end position="93"/>
    </location>
</feature>